<reference evidence="2" key="1">
    <citation type="journal article" date="2011" name="Proc. Natl. Acad. Sci. U.S.A.">
        <title>Obligate biotrophy features unraveled by the genomic analysis of rust fungi.</title>
        <authorList>
            <person name="Duplessis S."/>
            <person name="Cuomo C.A."/>
            <person name="Lin Y.-C."/>
            <person name="Aerts A."/>
            <person name="Tisserant E."/>
            <person name="Veneault-Fourrey C."/>
            <person name="Joly D.L."/>
            <person name="Hacquard S."/>
            <person name="Amselem J."/>
            <person name="Cantarel B.L."/>
            <person name="Chiu R."/>
            <person name="Coutinho P.M."/>
            <person name="Feau N."/>
            <person name="Field M."/>
            <person name="Frey P."/>
            <person name="Gelhaye E."/>
            <person name="Goldberg J."/>
            <person name="Grabherr M.G."/>
            <person name="Kodira C.D."/>
            <person name="Kohler A."/>
            <person name="Kuees U."/>
            <person name="Lindquist E.A."/>
            <person name="Lucas S.M."/>
            <person name="Mago R."/>
            <person name="Mauceli E."/>
            <person name="Morin E."/>
            <person name="Murat C."/>
            <person name="Pangilinan J.L."/>
            <person name="Park R."/>
            <person name="Pearson M."/>
            <person name="Quesneville H."/>
            <person name="Rouhier N."/>
            <person name="Sakthikumar S."/>
            <person name="Salamov A.A."/>
            <person name="Schmutz J."/>
            <person name="Selles B."/>
            <person name="Shapiro H."/>
            <person name="Tanguay P."/>
            <person name="Tuskan G.A."/>
            <person name="Henrissat B."/>
            <person name="Van de Peer Y."/>
            <person name="Rouze P."/>
            <person name="Ellis J.G."/>
            <person name="Dodds P.N."/>
            <person name="Schein J.E."/>
            <person name="Zhong S."/>
            <person name="Hamelin R.C."/>
            <person name="Grigoriev I.V."/>
            <person name="Szabo L.J."/>
            <person name="Martin F."/>
        </authorList>
    </citation>
    <scope>NUCLEOTIDE SEQUENCE [LARGE SCALE GENOMIC DNA]</scope>
    <source>
        <strain evidence="2">98AG31 / pathotype 3-4-7</strain>
    </source>
</reference>
<protein>
    <recommendedName>
        <fullName evidence="3">F-box domain-containing protein</fullName>
    </recommendedName>
</protein>
<proteinExistence type="predicted"/>
<dbReference type="VEuPathDB" id="FungiDB:MELLADRAFT_85386"/>
<keyword evidence="2" id="KW-1185">Reference proteome</keyword>
<dbReference type="Proteomes" id="UP000001072">
    <property type="component" value="Unassembled WGS sequence"/>
</dbReference>
<dbReference type="InterPro" id="IPR032675">
    <property type="entry name" value="LRR_dom_sf"/>
</dbReference>
<dbReference type="Gene3D" id="3.80.10.10">
    <property type="entry name" value="Ribonuclease Inhibitor"/>
    <property type="match status" value="1"/>
</dbReference>
<dbReference type="EMBL" id="GL883103">
    <property type="protein sequence ID" value="EGG07829.1"/>
    <property type="molecule type" value="Genomic_DNA"/>
</dbReference>
<dbReference type="OrthoDB" id="10498448at2759"/>
<dbReference type="RefSeq" id="XP_007409161.1">
    <property type="nucleotide sequence ID" value="XM_007409099.1"/>
</dbReference>
<evidence type="ECO:0000313" key="1">
    <source>
        <dbReference type="EMBL" id="EGG07829.1"/>
    </source>
</evidence>
<accession>F4RII1</accession>
<dbReference type="AlphaFoldDB" id="F4RII1"/>
<evidence type="ECO:0008006" key="3">
    <source>
        <dbReference type="Google" id="ProtNLM"/>
    </source>
</evidence>
<sequence>MQTDQALPDPVVPPNHLPPEILGLILNHVVPTIPVVPYNSTCSTEIFYFRHDYVFWLLRLRLLNRFWNSAILPIVFDTVCLTRNNMSISLARMWTKCSVDMHCPRVTNLYLDGIWYSKLSTPSLDQPDLTYSTTPYPFSILLEDAVEIVALCGSTLVNLKLRFMDSVGFPPVMSDAIQGITRLKVLSIQGPTSPQIKHDSESLKTLLEGIPSLESLSISLPSLRKMHLKPGSLPLLTHFWIANHRQNRRAAMEICQEGERSIDCLELFTQEKASTATGVASGLTNSLKVLFILSVPDRVPHDLRNLIFPNLRVLRGEYCNPTSRGLSWLEWPVLKTVEVFITTYWHGSQYWRAMFEHDLFASVILPENLKHFVFIRSEGHGPTDEFLVNLFEAIGIKCHFMGRLTRAQTTGLADQLRCDIAK</sequence>
<organism evidence="2">
    <name type="scientific">Melampsora larici-populina (strain 98AG31 / pathotype 3-4-7)</name>
    <name type="common">Poplar leaf rust fungus</name>
    <dbReference type="NCBI Taxonomy" id="747676"/>
    <lineage>
        <taxon>Eukaryota</taxon>
        <taxon>Fungi</taxon>
        <taxon>Dikarya</taxon>
        <taxon>Basidiomycota</taxon>
        <taxon>Pucciniomycotina</taxon>
        <taxon>Pucciniomycetes</taxon>
        <taxon>Pucciniales</taxon>
        <taxon>Melampsoraceae</taxon>
        <taxon>Melampsora</taxon>
    </lineage>
</organism>
<dbReference type="HOGENOM" id="CLU_032925_1_1_1"/>
<dbReference type="InParanoid" id="F4RII1"/>
<evidence type="ECO:0000313" key="2">
    <source>
        <dbReference type="Proteomes" id="UP000001072"/>
    </source>
</evidence>
<dbReference type="GeneID" id="18933829"/>
<gene>
    <name evidence="1" type="ORF">MELLADRAFT_85386</name>
</gene>
<name>F4RII1_MELLP</name>
<dbReference type="KEGG" id="mlr:MELLADRAFT_85386"/>